<evidence type="ECO:0000313" key="2">
    <source>
        <dbReference type="EMBL" id="RQG95839.1"/>
    </source>
</evidence>
<proteinExistence type="predicted"/>
<protein>
    <submittedName>
        <fullName evidence="2">Uncharacterized protein</fullName>
    </submittedName>
</protein>
<reference evidence="2 3" key="1">
    <citation type="submission" date="2018-10" db="EMBL/GenBank/DDBJ databases">
        <title>Natrarchaeobius chitinivorans gen. nov., sp. nov., and Natrarchaeobius haloalkaliphilus sp. nov., alkaliphilic, chitin-utilizing haloarchaea from hypersaline alkaline lakes.</title>
        <authorList>
            <person name="Sorokin D.Y."/>
            <person name="Elcheninov A.G."/>
            <person name="Kostrikina N.A."/>
            <person name="Bale N.J."/>
            <person name="Sinninghe Damste J.S."/>
            <person name="Khijniak T.V."/>
            <person name="Kublanov I.V."/>
            <person name="Toshchakov S.V."/>
        </authorList>
    </citation>
    <scope>NUCLEOTIDE SEQUENCE [LARGE SCALE GENOMIC DNA]</scope>
    <source>
        <strain evidence="2 3">AArcht4T</strain>
    </source>
</reference>
<dbReference type="Pfam" id="PF23958">
    <property type="entry name" value="DUF7287"/>
    <property type="match status" value="1"/>
</dbReference>
<organism evidence="2 3">
    <name type="scientific">Natrarchaeobius chitinivorans</name>
    <dbReference type="NCBI Taxonomy" id="1679083"/>
    <lineage>
        <taxon>Archaea</taxon>
        <taxon>Methanobacteriati</taxon>
        <taxon>Methanobacteriota</taxon>
        <taxon>Stenosarchaea group</taxon>
        <taxon>Halobacteria</taxon>
        <taxon>Halobacteriales</taxon>
        <taxon>Natrialbaceae</taxon>
        <taxon>Natrarchaeobius</taxon>
    </lineage>
</organism>
<feature type="transmembrane region" description="Helical" evidence="1">
    <location>
        <begin position="15"/>
        <end position="37"/>
    </location>
</feature>
<name>A0A3N6P9Z2_NATCH</name>
<keyword evidence="3" id="KW-1185">Reference proteome</keyword>
<gene>
    <name evidence="2" type="ORF">EA473_06525</name>
</gene>
<keyword evidence="1" id="KW-1133">Transmembrane helix</keyword>
<comment type="caution">
    <text evidence="2">The sequence shown here is derived from an EMBL/GenBank/DDBJ whole genome shotgun (WGS) entry which is preliminary data.</text>
</comment>
<dbReference type="Proteomes" id="UP000282323">
    <property type="component" value="Unassembled WGS sequence"/>
</dbReference>
<evidence type="ECO:0000256" key="1">
    <source>
        <dbReference type="SAM" id="Phobius"/>
    </source>
</evidence>
<evidence type="ECO:0000313" key="3">
    <source>
        <dbReference type="Proteomes" id="UP000282323"/>
    </source>
</evidence>
<dbReference type="AlphaFoldDB" id="A0A3N6P9Z2"/>
<sequence>MMGEQNDRGQTQLDFVLGFSILIMAVMFVFAMAPGLISPFSTGQAANPITADRIADDLSGSKAVVSPSSAELDTEFFEQPDDEIATAIGQSDLDRINISVKETQSTDLVYSAGEAYPEERGQVTVTHRIVSIDGETHWLEVRVW</sequence>
<accession>A0A3N6P9Z2</accession>
<dbReference type="InterPro" id="IPR056613">
    <property type="entry name" value="DUF7287"/>
</dbReference>
<keyword evidence="1" id="KW-0812">Transmembrane</keyword>
<dbReference type="EMBL" id="REGA01000004">
    <property type="protein sequence ID" value="RQG95839.1"/>
    <property type="molecule type" value="Genomic_DNA"/>
</dbReference>
<keyword evidence="1" id="KW-0472">Membrane</keyword>